<dbReference type="InterPro" id="IPR036465">
    <property type="entry name" value="vWFA_dom_sf"/>
</dbReference>
<evidence type="ECO:0000313" key="6">
    <source>
        <dbReference type="Proteomes" id="UP001238805"/>
    </source>
</evidence>
<proteinExistence type="predicted"/>
<dbReference type="PROSITE" id="PS50234">
    <property type="entry name" value="VWFA"/>
    <property type="match status" value="1"/>
</dbReference>
<feature type="region of interest" description="Disordered" evidence="1">
    <location>
        <begin position="574"/>
        <end position="606"/>
    </location>
</feature>
<evidence type="ECO:0000256" key="1">
    <source>
        <dbReference type="SAM" id="MobiDB-lite"/>
    </source>
</evidence>
<feature type="chain" id="PRO_5045701814" evidence="3">
    <location>
        <begin position="31"/>
        <end position="643"/>
    </location>
</feature>
<name>A0ABY8VM91_9CORY</name>
<sequence length="643" mass="67446">MTQRTRPIRRWAATLGTLLLAATVSPTATAQDEQSGLAPTMVVLDSSGSMVNNDAGGQTRIDAARDASRTFIEGAGDDAPLGLVIYGGNTGETPEDYDAGCRDITVVTGPESGNSAEMIDHVESLEPRGYTPIGDALRAAADELPDDGARTIVLVSDGIATCTPPPVCEVAEELKQQGVDLVINTVGFNVDPAAREELQCIAEAAGGTYADASDAESLAEEMNRATNRTYRAYESDLELIEGGAVVEDAAEVGRGTDAFRTTLPAPESGSRSSATSTWFTTPVAEGERVIVTAQTTQLPQLDNWGQGRMALRPNLEGGGQNCELDENLSADPAMAGYQTSTVYSTVIGEDCDTGSLDISLERSGDWRPDEDVEIDVTVTRLGIPDVSGVPDPVDSAGDAPDIGAPSPDAGEVTPGVWFTDATELNAGDSVRADIVPGETQFFRIPVEQGQQLGYSATIVDEATGFEAPSVSSMLSFTAYNEARAEVTRGNNMPVRRDNEYSGGYDAPILFTNRFGGAAGEGSPDSDAARVWQDGTQYLAVKYDEIFSQAEIDAGTELPPLTYLLKADAVGEPVPAPTFTPVEAASTSTSAQPSEGAEETDTDADAEATADEDAGFPVLWVVLGAVLLAVLGVVGYLLTRRRGQ</sequence>
<keyword evidence="2" id="KW-0812">Transmembrane</keyword>
<dbReference type="InterPro" id="IPR002035">
    <property type="entry name" value="VWF_A"/>
</dbReference>
<keyword evidence="2" id="KW-0472">Membrane</keyword>
<dbReference type="EMBL" id="CP126970">
    <property type="protein sequence ID" value="WIM69333.1"/>
    <property type="molecule type" value="Genomic_DNA"/>
</dbReference>
<gene>
    <name evidence="5" type="ORF">QP029_08610</name>
</gene>
<dbReference type="RefSeq" id="WP_284873928.1">
    <property type="nucleotide sequence ID" value="NZ_CP126970.1"/>
</dbReference>
<keyword evidence="3" id="KW-0732">Signal</keyword>
<reference evidence="5 6" key="1">
    <citation type="submission" date="2023-05" db="EMBL/GenBank/DDBJ databases">
        <title>Corynebacterium suedekumii sp. nov. and Corynebacterium breve sp. nov. isolated from raw cow's milk.</title>
        <authorList>
            <person name="Baer M.K."/>
            <person name="Mehl L."/>
            <person name="Hellmuth R."/>
            <person name="Marke G."/>
            <person name="Lipski A."/>
        </authorList>
    </citation>
    <scope>NUCLEOTIDE SEQUENCE [LARGE SCALE GENOMIC DNA]</scope>
    <source>
        <strain evidence="5 6">LM112</strain>
    </source>
</reference>
<protein>
    <submittedName>
        <fullName evidence="5">VWA domain-containing protein</fullName>
    </submittedName>
</protein>
<keyword evidence="2" id="KW-1133">Transmembrane helix</keyword>
<organism evidence="5 6">
    <name type="scientific">Corynebacterium suedekumii</name>
    <dbReference type="NCBI Taxonomy" id="3049801"/>
    <lineage>
        <taxon>Bacteria</taxon>
        <taxon>Bacillati</taxon>
        <taxon>Actinomycetota</taxon>
        <taxon>Actinomycetes</taxon>
        <taxon>Mycobacteriales</taxon>
        <taxon>Corynebacteriaceae</taxon>
        <taxon>Corynebacterium</taxon>
    </lineage>
</organism>
<dbReference type="Pfam" id="PF13519">
    <property type="entry name" value="VWA_2"/>
    <property type="match status" value="1"/>
</dbReference>
<keyword evidence="6" id="KW-1185">Reference proteome</keyword>
<accession>A0ABY8VM91</accession>
<dbReference type="SMART" id="SM00327">
    <property type="entry name" value="VWA"/>
    <property type="match status" value="1"/>
</dbReference>
<dbReference type="Proteomes" id="UP001238805">
    <property type="component" value="Chromosome"/>
</dbReference>
<dbReference type="SUPFAM" id="SSF53300">
    <property type="entry name" value="vWA-like"/>
    <property type="match status" value="1"/>
</dbReference>
<feature type="compositionally biased region" description="Acidic residues" evidence="1">
    <location>
        <begin position="595"/>
        <end position="606"/>
    </location>
</feature>
<feature type="domain" description="VWFA" evidence="4">
    <location>
        <begin position="39"/>
        <end position="225"/>
    </location>
</feature>
<evidence type="ECO:0000256" key="3">
    <source>
        <dbReference type="SAM" id="SignalP"/>
    </source>
</evidence>
<evidence type="ECO:0000259" key="4">
    <source>
        <dbReference type="PROSITE" id="PS50234"/>
    </source>
</evidence>
<feature type="signal peptide" evidence="3">
    <location>
        <begin position="1"/>
        <end position="30"/>
    </location>
</feature>
<evidence type="ECO:0000256" key="2">
    <source>
        <dbReference type="SAM" id="Phobius"/>
    </source>
</evidence>
<feature type="transmembrane region" description="Helical" evidence="2">
    <location>
        <begin position="617"/>
        <end position="637"/>
    </location>
</feature>
<evidence type="ECO:0000313" key="5">
    <source>
        <dbReference type="EMBL" id="WIM69333.1"/>
    </source>
</evidence>
<dbReference type="Gene3D" id="3.40.50.410">
    <property type="entry name" value="von Willebrand factor, type A domain"/>
    <property type="match status" value="1"/>
</dbReference>